<dbReference type="Pfam" id="PF01370">
    <property type="entry name" value="Epimerase"/>
    <property type="match status" value="1"/>
</dbReference>
<dbReference type="OrthoDB" id="9811743at2"/>
<dbReference type="SUPFAM" id="SSF51735">
    <property type="entry name" value="NAD(P)-binding Rossmann-fold domains"/>
    <property type="match status" value="1"/>
</dbReference>
<accession>A0A5C6AHH8</accession>
<keyword evidence="3" id="KW-1185">Reference proteome</keyword>
<dbReference type="InterPro" id="IPR036291">
    <property type="entry name" value="NAD(P)-bd_dom_sf"/>
</dbReference>
<organism evidence="2 3">
    <name type="scientific">Neorhodopirellula pilleata</name>
    <dbReference type="NCBI Taxonomy" id="2714738"/>
    <lineage>
        <taxon>Bacteria</taxon>
        <taxon>Pseudomonadati</taxon>
        <taxon>Planctomycetota</taxon>
        <taxon>Planctomycetia</taxon>
        <taxon>Pirellulales</taxon>
        <taxon>Pirellulaceae</taxon>
        <taxon>Neorhodopirellula</taxon>
    </lineage>
</organism>
<dbReference type="PANTHER" id="PTHR48079">
    <property type="entry name" value="PROTEIN YEEZ"/>
    <property type="match status" value="1"/>
</dbReference>
<dbReference type="InterPro" id="IPR051783">
    <property type="entry name" value="NAD(P)-dependent_oxidoreduct"/>
</dbReference>
<proteinExistence type="predicted"/>
<dbReference type="EC" id="4.2.1.46" evidence="2"/>
<comment type="caution">
    <text evidence="2">The sequence shown here is derived from an EMBL/GenBank/DDBJ whole genome shotgun (WGS) entry which is preliminary data.</text>
</comment>
<dbReference type="AlphaFoldDB" id="A0A5C6AHH8"/>
<dbReference type="InterPro" id="IPR001509">
    <property type="entry name" value="Epimerase_deHydtase"/>
</dbReference>
<protein>
    <submittedName>
        <fullName evidence="2">dTDP-glucose 4,6-dehydratase</fullName>
        <ecNumber evidence="2">4.2.1.46</ecNumber>
    </submittedName>
</protein>
<dbReference type="EMBL" id="SJPM01000003">
    <property type="protein sequence ID" value="TWT98876.1"/>
    <property type="molecule type" value="Genomic_DNA"/>
</dbReference>
<name>A0A5C6AHH8_9BACT</name>
<reference evidence="2 3" key="1">
    <citation type="submission" date="2019-02" db="EMBL/GenBank/DDBJ databases">
        <title>Deep-cultivation of Planctomycetes and their phenomic and genomic characterization uncovers novel biology.</title>
        <authorList>
            <person name="Wiegand S."/>
            <person name="Jogler M."/>
            <person name="Boedeker C."/>
            <person name="Pinto D."/>
            <person name="Vollmers J."/>
            <person name="Rivas-Marin E."/>
            <person name="Kohn T."/>
            <person name="Peeters S.H."/>
            <person name="Heuer A."/>
            <person name="Rast P."/>
            <person name="Oberbeckmann S."/>
            <person name="Bunk B."/>
            <person name="Jeske O."/>
            <person name="Meyerdierks A."/>
            <person name="Storesund J.E."/>
            <person name="Kallscheuer N."/>
            <person name="Luecker S."/>
            <person name="Lage O.M."/>
            <person name="Pohl T."/>
            <person name="Merkel B.J."/>
            <person name="Hornburger P."/>
            <person name="Mueller R.-W."/>
            <person name="Bruemmer F."/>
            <person name="Labrenz M."/>
            <person name="Spormann A.M."/>
            <person name="Op Den Camp H."/>
            <person name="Overmann J."/>
            <person name="Amann R."/>
            <person name="Jetten M.S.M."/>
            <person name="Mascher T."/>
            <person name="Medema M.H."/>
            <person name="Devos D.P."/>
            <person name="Kaster A.-K."/>
            <person name="Ovreas L."/>
            <person name="Rohde M."/>
            <person name="Galperin M.Y."/>
            <person name="Jogler C."/>
        </authorList>
    </citation>
    <scope>NUCLEOTIDE SEQUENCE [LARGE SCALE GENOMIC DNA]</scope>
    <source>
        <strain evidence="2 3">Pla100</strain>
    </source>
</reference>
<dbReference type="GO" id="GO:0008460">
    <property type="term" value="F:dTDP-glucose 4,6-dehydratase activity"/>
    <property type="evidence" value="ECO:0007669"/>
    <property type="project" value="UniProtKB-EC"/>
</dbReference>
<dbReference type="GO" id="GO:0005737">
    <property type="term" value="C:cytoplasm"/>
    <property type="evidence" value="ECO:0007669"/>
    <property type="project" value="TreeGrafter"/>
</dbReference>
<dbReference type="Proteomes" id="UP000316213">
    <property type="component" value="Unassembled WGS sequence"/>
</dbReference>
<dbReference type="PANTHER" id="PTHR48079:SF6">
    <property type="entry name" value="NAD(P)-BINDING DOMAIN-CONTAINING PROTEIN-RELATED"/>
    <property type="match status" value="1"/>
</dbReference>
<dbReference type="RefSeq" id="WP_146577539.1">
    <property type="nucleotide sequence ID" value="NZ_SJPM01000003.1"/>
</dbReference>
<dbReference type="Gene3D" id="3.40.50.720">
    <property type="entry name" value="NAD(P)-binding Rossmann-like Domain"/>
    <property type="match status" value="1"/>
</dbReference>
<feature type="domain" description="NAD-dependent epimerase/dehydratase" evidence="1">
    <location>
        <begin position="3"/>
        <end position="227"/>
    </location>
</feature>
<sequence>MKVFVTGGTGLLGNNILRQLTQTGCESISLVRGQPDERVFAGIDTEFVSGDLSDESVIDDAIARADAVIHSAGMIHLGWTRRDESMKVNRDGARVIAEACCRHDRKLVHVGTVNTLAVARRDAPSDEETPLDHAGGQVPCSYVDSKRAGVEEVWRLVDEGLRAAIVHPAFMLGPWDWKPSSGRMILEVGKKWRPLCPRGVNSVCDVRDVASATIAAIDEGEDDGREYILAGHNCSYKQLWTEIATRAGVRGPLMRAGPAQLWIAGRAGDVWAKLTGRETEINSAAIRMANQIHAYDSTRARTELGYQTRPLDQTLDDAVAWLREHHRW</sequence>
<evidence type="ECO:0000313" key="3">
    <source>
        <dbReference type="Proteomes" id="UP000316213"/>
    </source>
</evidence>
<keyword evidence="2" id="KW-0456">Lyase</keyword>
<gene>
    <name evidence="2" type="primary">rmlB_2</name>
    <name evidence="2" type="ORF">Pla100_20420</name>
</gene>
<evidence type="ECO:0000259" key="1">
    <source>
        <dbReference type="Pfam" id="PF01370"/>
    </source>
</evidence>
<evidence type="ECO:0000313" key="2">
    <source>
        <dbReference type="EMBL" id="TWT98876.1"/>
    </source>
</evidence>
<dbReference type="GO" id="GO:0004029">
    <property type="term" value="F:aldehyde dehydrogenase (NAD+) activity"/>
    <property type="evidence" value="ECO:0007669"/>
    <property type="project" value="TreeGrafter"/>
</dbReference>